<sequence>MSSILTNNAATTALATLRNINSQLAETQNQISTGKAVSGARDNAAVWAISKTMRADIAGFQNVSNSLMLGQSTMAVARQGAETITELLTDIKGKIVSAQEGNVDREKIQNNIKALKEQIEGITGSAAFNGQNMLQNNGTDAGSGTISVLASIDRSGSGVSSSDMTFNRRDMGTGAQSIAATGGTFAAAAATGTVNATQSATIDLSAVTVEAGAAFSLSVYGTDGNNSAFDQASYRTTAGANETQAEMATSALSYVARDGDTMADVAKALTRAWDNYSTENNLDPSVLNIEASGRSLKISSTVTDGTDSIAVNVNKLGADAANTIGGGLQTLGDIDVTTNAGASKALSQIEGLINYAIDAAAGFGSDQGRIDTQSDFVSKISATLRDGVGKLEDADMEDTSARLQALQVQQQLAVQALSIANSQPQQLLALFR</sequence>
<dbReference type="InterPro" id="IPR001492">
    <property type="entry name" value="Flagellin"/>
</dbReference>
<dbReference type="RefSeq" id="WP_282298889.1">
    <property type="nucleotide sequence ID" value="NZ_CP124616.1"/>
</dbReference>
<keyword evidence="7" id="KW-0282">Flagellum</keyword>
<dbReference type="Gene3D" id="1.20.1330.10">
    <property type="entry name" value="f41 fragment of flagellin, N-terminal domain"/>
    <property type="match status" value="2"/>
</dbReference>
<name>A0ABY8QCB2_9RHOB</name>
<dbReference type="PANTHER" id="PTHR42792">
    <property type="entry name" value="FLAGELLIN"/>
    <property type="match status" value="1"/>
</dbReference>
<feature type="domain" description="Flagellin N-terminal" evidence="5">
    <location>
        <begin position="4"/>
        <end position="138"/>
    </location>
</feature>
<comment type="function">
    <text evidence="3">Flagellin is the subunit protein which polymerizes to form the filaments of bacterial flagella.</text>
</comment>
<evidence type="ECO:0000313" key="7">
    <source>
        <dbReference type="EMBL" id="WGW02257.1"/>
    </source>
</evidence>
<dbReference type="InterPro" id="IPR001029">
    <property type="entry name" value="Flagellin_N"/>
</dbReference>
<evidence type="ECO:0000256" key="1">
    <source>
        <dbReference type="ARBA" id="ARBA00005709"/>
    </source>
</evidence>
<feature type="domain" description="Flagellin C-terminal" evidence="6">
    <location>
        <begin position="348"/>
        <end position="431"/>
    </location>
</feature>
<dbReference type="Proteomes" id="UP001241605">
    <property type="component" value="Chromosome"/>
</dbReference>
<keyword evidence="7" id="KW-0966">Cell projection</keyword>
<keyword evidence="4" id="KW-0175">Coiled coil</keyword>
<keyword evidence="7" id="KW-0969">Cilium</keyword>
<evidence type="ECO:0000259" key="5">
    <source>
        <dbReference type="Pfam" id="PF00669"/>
    </source>
</evidence>
<dbReference type="EMBL" id="CP124616">
    <property type="protein sequence ID" value="WGW02257.1"/>
    <property type="molecule type" value="Genomic_DNA"/>
</dbReference>
<evidence type="ECO:0000256" key="3">
    <source>
        <dbReference type="RuleBase" id="RU362073"/>
    </source>
</evidence>
<keyword evidence="8" id="KW-1185">Reference proteome</keyword>
<protein>
    <recommendedName>
        <fullName evidence="3">Flagellin</fullName>
    </recommendedName>
</protein>
<feature type="coiled-coil region" evidence="4">
    <location>
        <begin position="98"/>
        <end position="125"/>
    </location>
</feature>
<dbReference type="PANTHER" id="PTHR42792:SF2">
    <property type="entry name" value="FLAGELLIN"/>
    <property type="match status" value="1"/>
</dbReference>
<proteinExistence type="inferred from homology"/>
<comment type="subcellular location">
    <subcellularLocation>
        <location evidence="3">Secreted</location>
    </subcellularLocation>
    <subcellularLocation>
        <location evidence="3">Bacterial flagellum</location>
    </subcellularLocation>
</comment>
<keyword evidence="3" id="KW-0964">Secreted</keyword>
<reference evidence="7 8" key="1">
    <citation type="submission" date="2023-05" db="EMBL/GenBank/DDBJ databases">
        <title>YMD87, complete Genome.</title>
        <authorList>
            <person name="Zhang J."/>
            <person name="Xu X."/>
        </authorList>
    </citation>
    <scope>NUCLEOTIDE SEQUENCE [LARGE SCALE GENOMIC DNA]</scope>
    <source>
        <strain evidence="7 8">YMD87</strain>
    </source>
</reference>
<dbReference type="Pfam" id="PF00700">
    <property type="entry name" value="Flagellin_C"/>
    <property type="match status" value="1"/>
</dbReference>
<evidence type="ECO:0000259" key="6">
    <source>
        <dbReference type="Pfam" id="PF00700"/>
    </source>
</evidence>
<organism evidence="7 8">
    <name type="scientific">Tropicibacter oceani</name>
    <dbReference type="NCBI Taxonomy" id="3058420"/>
    <lineage>
        <taxon>Bacteria</taxon>
        <taxon>Pseudomonadati</taxon>
        <taxon>Pseudomonadota</taxon>
        <taxon>Alphaproteobacteria</taxon>
        <taxon>Rhodobacterales</taxon>
        <taxon>Roseobacteraceae</taxon>
        <taxon>Tropicibacter</taxon>
    </lineage>
</organism>
<accession>A0ABY8QCB2</accession>
<comment type="similarity">
    <text evidence="1 3">Belongs to the bacterial flagellin family.</text>
</comment>
<evidence type="ECO:0000256" key="2">
    <source>
        <dbReference type="ARBA" id="ARBA00023143"/>
    </source>
</evidence>
<dbReference type="SUPFAM" id="SSF64518">
    <property type="entry name" value="Phase 1 flagellin"/>
    <property type="match status" value="1"/>
</dbReference>
<dbReference type="InterPro" id="IPR046358">
    <property type="entry name" value="Flagellin_C"/>
</dbReference>
<evidence type="ECO:0000313" key="8">
    <source>
        <dbReference type="Proteomes" id="UP001241605"/>
    </source>
</evidence>
<gene>
    <name evidence="7" type="ORF">QF118_09830</name>
</gene>
<evidence type="ECO:0000256" key="4">
    <source>
        <dbReference type="SAM" id="Coils"/>
    </source>
</evidence>
<dbReference type="Pfam" id="PF00669">
    <property type="entry name" value="Flagellin_N"/>
    <property type="match status" value="1"/>
</dbReference>
<keyword evidence="2 3" id="KW-0975">Bacterial flagellum</keyword>